<organism evidence="2 3">
    <name type="scientific">Clathrospora elynae</name>
    <dbReference type="NCBI Taxonomy" id="706981"/>
    <lineage>
        <taxon>Eukaryota</taxon>
        <taxon>Fungi</taxon>
        <taxon>Dikarya</taxon>
        <taxon>Ascomycota</taxon>
        <taxon>Pezizomycotina</taxon>
        <taxon>Dothideomycetes</taxon>
        <taxon>Pleosporomycetidae</taxon>
        <taxon>Pleosporales</taxon>
        <taxon>Diademaceae</taxon>
        <taxon>Clathrospora</taxon>
    </lineage>
</organism>
<dbReference type="PROSITE" id="PS50097">
    <property type="entry name" value="BTB"/>
    <property type="match status" value="1"/>
</dbReference>
<reference evidence="2" key="1">
    <citation type="journal article" date="2020" name="Stud. Mycol.">
        <title>101 Dothideomycetes genomes: a test case for predicting lifestyles and emergence of pathogens.</title>
        <authorList>
            <person name="Haridas S."/>
            <person name="Albert R."/>
            <person name="Binder M."/>
            <person name="Bloem J."/>
            <person name="Labutti K."/>
            <person name="Salamov A."/>
            <person name="Andreopoulos B."/>
            <person name="Baker S."/>
            <person name="Barry K."/>
            <person name="Bills G."/>
            <person name="Bluhm B."/>
            <person name="Cannon C."/>
            <person name="Castanera R."/>
            <person name="Culley D."/>
            <person name="Daum C."/>
            <person name="Ezra D."/>
            <person name="Gonzalez J."/>
            <person name="Henrissat B."/>
            <person name="Kuo A."/>
            <person name="Liang C."/>
            <person name="Lipzen A."/>
            <person name="Lutzoni F."/>
            <person name="Magnuson J."/>
            <person name="Mondo S."/>
            <person name="Nolan M."/>
            <person name="Ohm R."/>
            <person name="Pangilinan J."/>
            <person name="Park H.-J."/>
            <person name="Ramirez L."/>
            <person name="Alfaro M."/>
            <person name="Sun H."/>
            <person name="Tritt A."/>
            <person name="Yoshinaga Y."/>
            <person name="Zwiers L.-H."/>
            <person name="Turgeon B."/>
            <person name="Goodwin S."/>
            <person name="Spatafora J."/>
            <person name="Crous P."/>
            <person name="Grigoriev I."/>
        </authorList>
    </citation>
    <scope>NUCLEOTIDE SEQUENCE</scope>
    <source>
        <strain evidence="2">CBS 161.51</strain>
    </source>
</reference>
<evidence type="ECO:0000259" key="1">
    <source>
        <dbReference type="PROSITE" id="PS50097"/>
    </source>
</evidence>
<protein>
    <recommendedName>
        <fullName evidence="1">BTB domain-containing protein</fullName>
    </recommendedName>
</protein>
<dbReference type="OrthoDB" id="6359816at2759"/>
<accession>A0A6A5SH53</accession>
<evidence type="ECO:0000313" key="3">
    <source>
        <dbReference type="Proteomes" id="UP000800038"/>
    </source>
</evidence>
<proteinExistence type="predicted"/>
<dbReference type="EMBL" id="ML976082">
    <property type="protein sequence ID" value="KAF1939413.1"/>
    <property type="molecule type" value="Genomic_DNA"/>
</dbReference>
<dbReference type="InterPro" id="IPR000210">
    <property type="entry name" value="BTB/POZ_dom"/>
</dbReference>
<name>A0A6A5SH53_9PLEO</name>
<keyword evidence="3" id="KW-1185">Reference proteome</keyword>
<dbReference type="CDD" id="cd18186">
    <property type="entry name" value="BTB_POZ_ZBTB_KLHL-like"/>
    <property type="match status" value="1"/>
</dbReference>
<dbReference type="Proteomes" id="UP000800038">
    <property type="component" value="Unassembled WGS sequence"/>
</dbReference>
<evidence type="ECO:0000313" key="2">
    <source>
        <dbReference type="EMBL" id="KAF1939413.1"/>
    </source>
</evidence>
<dbReference type="PANTHER" id="PTHR47843">
    <property type="entry name" value="BTB DOMAIN-CONTAINING PROTEIN-RELATED"/>
    <property type="match status" value="1"/>
</dbReference>
<dbReference type="Pfam" id="PF00651">
    <property type="entry name" value="BTB"/>
    <property type="match status" value="1"/>
</dbReference>
<dbReference type="Gene3D" id="3.30.710.10">
    <property type="entry name" value="Potassium Channel Kv1.1, Chain A"/>
    <property type="match status" value="1"/>
</dbReference>
<feature type="domain" description="BTB" evidence="1">
    <location>
        <begin position="19"/>
        <end position="90"/>
    </location>
</feature>
<dbReference type="PANTHER" id="PTHR47843:SF5">
    <property type="entry name" value="BTB_POZ DOMAIN PROTEIN"/>
    <property type="match status" value="1"/>
</dbReference>
<dbReference type="AlphaFoldDB" id="A0A6A5SH53"/>
<dbReference type="SMART" id="SM00225">
    <property type="entry name" value="BTB"/>
    <property type="match status" value="1"/>
</dbReference>
<dbReference type="InterPro" id="IPR011333">
    <property type="entry name" value="SKP1/BTB/POZ_sf"/>
</dbReference>
<dbReference type="SUPFAM" id="SSF54695">
    <property type="entry name" value="POZ domain"/>
    <property type="match status" value="1"/>
</dbReference>
<gene>
    <name evidence="2" type="ORF">EJ02DRAFT_513888</name>
</gene>
<sequence length="249" mass="28406">MAESEKPAAKTLFNNPTLSDVKIKQTCNGQTHEYYAHKAVLCTQSTYFMNAFSGSFREATESTMELYDDHPEHFAFALKFMYTLEYDITAIGKIASANDELERMQFALGVNIVGDKYDIYRLISPILYELRPILRNTSSHELLKSTVHTYYKLCRQPGEAVGNLIVSTILRKHLAFRESDTFDDLVRSVPFFAADIALDYQRDKLFGVRRISCCKRVNIVLNNPRGIYTRLNTHCPYCGQAQIISANAE</sequence>